<comment type="caution">
    <text evidence="4">The sequence shown here is derived from an EMBL/GenBank/DDBJ whole genome shotgun (WGS) entry which is preliminary data.</text>
</comment>
<protein>
    <submittedName>
        <fullName evidence="4">Uncharacterized protein</fullName>
    </submittedName>
</protein>
<evidence type="ECO:0000313" key="4">
    <source>
        <dbReference type="EMBL" id="KAK4225903.1"/>
    </source>
</evidence>
<reference evidence="4" key="2">
    <citation type="submission" date="2023-05" db="EMBL/GenBank/DDBJ databases">
        <authorList>
            <consortium name="Lawrence Berkeley National Laboratory"/>
            <person name="Steindorff A."/>
            <person name="Hensen N."/>
            <person name="Bonometti L."/>
            <person name="Westerberg I."/>
            <person name="Brannstrom I.O."/>
            <person name="Guillou S."/>
            <person name="Cros-Aarteil S."/>
            <person name="Calhoun S."/>
            <person name="Haridas S."/>
            <person name="Kuo A."/>
            <person name="Mondo S."/>
            <person name="Pangilinan J."/>
            <person name="Riley R."/>
            <person name="Labutti K."/>
            <person name="Andreopoulos B."/>
            <person name="Lipzen A."/>
            <person name="Chen C."/>
            <person name="Yanf M."/>
            <person name="Daum C."/>
            <person name="Ng V."/>
            <person name="Clum A."/>
            <person name="Ohm R."/>
            <person name="Martin F."/>
            <person name="Silar P."/>
            <person name="Natvig D."/>
            <person name="Lalanne C."/>
            <person name="Gautier V."/>
            <person name="Ament-Velasquez S.L."/>
            <person name="Kruys A."/>
            <person name="Hutchinson M.I."/>
            <person name="Powell A.J."/>
            <person name="Barry K."/>
            <person name="Miller A.N."/>
            <person name="Grigoriev I.V."/>
            <person name="Debuchy R."/>
            <person name="Gladieux P."/>
            <person name="Thoren M.H."/>
            <person name="Johannesson H."/>
        </authorList>
    </citation>
    <scope>NUCLEOTIDE SEQUENCE</scope>
    <source>
        <strain evidence="4">CBS 990.96</strain>
    </source>
</reference>
<keyword evidence="2" id="KW-0812">Transmembrane</keyword>
<feature type="transmembrane region" description="Helical" evidence="2">
    <location>
        <begin position="167"/>
        <end position="191"/>
    </location>
</feature>
<evidence type="ECO:0000256" key="2">
    <source>
        <dbReference type="SAM" id="Phobius"/>
    </source>
</evidence>
<evidence type="ECO:0000313" key="5">
    <source>
        <dbReference type="Proteomes" id="UP001301958"/>
    </source>
</evidence>
<feature type="compositionally biased region" description="Low complexity" evidence="1">
    <location>
        <begin position="142"/>
        <end position="152"/>
    </location>
</feature>
<feature type="chain" id="PRO_5042929865" evidence="3">
    <location>
        <begin position="23"/>
        <end position="213"/>
    </location>
</feature>
<evidence type="ECO:0000256" key="1">
    <source>
        <dbReference type="SAM" id="MobiDB-lite"/>
    </source>
</evidence>
<keyword evidence="3" id="KW-0732">Signal</keyword>
<feature type="signal peptide" evidence="3">
    <location>
        <begin position="1"/>
        <end position="22"/>
    </location>
</feature>
<feature type="region of interest" description="Disordered" evidence="1">
    <location>
        <begin position="134"/>
        <end position="161"/>
    </location>
</feature>
<proteinExistence type="predicted"/>
<keyword evidence="2" id="KW-1133">Transmembrane helix</keyword>
<keyword evidence="5" id="KW-1185">Reference proteome</keyword>
<name>A0AAN7GWP4_9PEZI</name>
<gene>
    <name evidence="4" type="ORF">QBC38DRAFT_249943</name>
</gene>
<sequence length="213" mass="22878">MTNLKSLLVATTAATLAAIATAEFTNSFDGIIAGSDVKLSWGSQQSQQATRDLYLCVTAQVIDRGDGEGSGKVDVYKVNVTTTATGNEYTWTGVPYPLRRIKNGLYQVEVRDCSGLSTNNTVLAKSPFFSVEEEDPGVVVNPDPDTSSSTGSSDEKKKGPPAINKTALGIGLGVAIGVPSIAGLVVVGWCFRKRQKRAAEERRRARRREFVIY</sequence>
<organism evidence="4 5">
    <name type="scientific">Podospora fimiseda</name>
    <dbReference type="NCBI Taxonomy" id="252190"/>
    <lineage>
        <taxon>Eukaryota</taxon>
        <taxon>Fungi</taxon>
        <taxon>Dikarya</taxon>
        <taxon>Ascomycota</taxon>
        <taxon>Pezizomycotina</taxon>
        <taxon>Sordariomycetes</taxon>
        <taxon>Sordariomycetidae</taxon>
        <taxon>Sordariales</taxon>
        <taxon>Podosporaceae</taxon>
        <taxon>Podospora</taxon>
    </lineage>
</organism>
<reference evidence="4" key="1">
    <citation type="journal article" date="2023" name="Mol. Phylogenet. Evol.">
        <title>Genome-scale phylogeny and comparative genomics of the fungal order Sordariales.</title>
        <authorList>
            <person name="Hensen N."/>
            <person name="Bonometti L."/>
            <person name="Westerberg I."/>
            <person name="Brannstrom I.O."/>
            <person name="Guillou S."/>
            <person name="Cros-Aarteil S."/>
            <person name="Calhoun S."/>
            <person name="Haridas S."/>
            <person name="Kuo A."/>
            <person name="Mondo S."/>
            <person name="Pangilinan J."/>
            <person name="Riley R."/>
            <person name="LaButti K."/>
            <person name="Andreopoulos B."/>
            <person name="Lipzen A."/>
            <person name="Chen C."/>
            <person name="Yan M."/>
            <person name="Daum C."/>
            <person name="Ng V."/>
            <person name="Clum A."/>
            <person name="Steindorff A."/>
            <person name="Ohm R.A."/>
            <person name="Martin F."/>
            <person name="Silar P."/>
            <person name="Natvig D.O."/>
            <person name="Lalanne C."/>
            <person name="Gautier V."/>
            <person name="Ament-Velasquez S.L."/>
            <person name="Kruys A."/>
            <person name="Hutchinson M.I."/>
            <person name="Powell A.J."/>
            <person name="Barry K."/>
            <person name="Miller A.N."/>
            <person name="Grigoriev I.V."/>
            <person name="Debuchy R."/>
            <person name="Gladieux P."/>
            <person name="Hiltunen Thoren M."/>
            <person name="Johannesson H."/>
        </authorList>
    </citation>
    <scope>NUCLEOTIDE SEQUENCE</scope>
    <source>
        <strain evidence="4">CBS 990.96</strain>
    </source>
</reference>
<dbReference type="AlphaFoldDB" id="A0AAN7GWP4"/>
<keyword evidence="2" id="KW-0472">Membrane</keyword>
<evidence type="ECO:0000256" key="3">
    <source>
        <dbReference type="SAM" id="SignalP"/>
    </source>
</evidence>
<dbReference type="EMBL" id="MU865357">
    <property type="protein sequence ID" value="KAK4225903.1"/>
    <property type="molecule type" value="Genomic_DNA"/>
</dbReference>
<accession>A0AAN7GWP4</accession>
<dbReference type="Proteomes" id="UP001301958">
    <property type="component" value="Unassembled WGS sequence"/>
</dbReference>